<name>A0ABQ5J648_9ASTR</name>
<accession>A0ABQ5J648</accession>
<comment type="caution">
    <text evidence="1">The sequence shown here is derived from an EMBL/GenBank/DDBJ whole genome shotgun (WGS) entry which is preliminary data.</text>
</comment>
<reference evidence="1" key="2">
    <citation type="submission" date="2022-01" db="EMBL/GenBank/DDBJ databases">
        <authorList>
            <person name="Yamashiro T."/>
            <person name="Shiraishi A."/>
            <person name="Satake H."/>
            <person name="Nakayama K."/>
        </authorList>
    </citation>
    <scope>NUCLEOTIDE SEQUENCE</scope>
</reference>
<sequence length="92" mass="9885">MFSILPYGVEIEPWVCKWQITCQGEEGWCSGDSCSKGASCFKSGAGRSDEGSEVDSVPVDALLIVYSRVSLVALSSRVPIARVKQLQSAKTV</sequence>
<dbReference type="EMBL" id="BQNB010021592">
    <property type="protein sequence ID" value="GJU08007.1"/>
    <property type="molecule type" value="Genomic_DNA"/>
</dbReference>
<protein>
    <submittedName>
        <fullName evidence="1">Uncharacterized protein</fullName>
    </submittedName>
</protein>
<evidence type="ECO:0000313" key="2">
    <source>
        <dbReference type="Proteomes" id="UP001151760"/>
    </source>
</evidence>
<keyword evidence="2" id="KW-1185">Reference proteome</keyword>
<proteinExistence type="predicted"/>
<evidence type="ECO:0000313" key="1">
    <source>
        <dbReference type="EMBL" id="GJU08007.1"/>
    </source>
</evidence>
<reference evidence="1" key="1">
    <citation type="journal article" date="2022" name="Int. J. Mol. Sci.">
        <title>Draft Genome of Tanacetum Coccineum: Genomic Comparison of Closely Related Tanacetum-Family Plants.</title>
        <authorList>
            <person name="Yamashiro T."/>
            <person name="Shiraishi A."/>
            <person name="Nakayama K."/>
            <person name="Satake H."/>
        </authorList>
    </citation>
    <scope>NUCLEOTIDE SEQUENCE</scope>
</reference>
<organism evidence="1 2">
    <name type="scientific">Tanacetum coccineum</name>
    <dbReference type="NCBI Taxonomy" id="301880"/>
    <lineage>
        <taxon>Eukaryota</taxon>
        <taxon>Viridiplantae</taxon>
        <taxon>Streptophyta</taxon>
        <taxon>Embryophyta</taxon>
        <taxon>Tracheophyta</taxon>
        <taxon>Spermatophyta</taxon>
        <taxon>Magnoliopsida</taxon>
        <taxon>eudicotyledons</taxon>
        <taxon>Gunneridae</taxon>
        <taxon>Pentapetalae</taxon>
        <taxon>asterids</taxon>
        <taxon>campanulids</taxon>
        <taxon>Asterales</taxon>
        <taxon>Asteraceae</taxon>
        <taxon>Asteroideae</taxon>
        <taxon>Anthemideae</taxon>
        <taxon>Anthemidinae</taxon>
        <taxon>Tanacetum</taxon>
    </lineage>
</organism>
<dbReference type="Proteomes" id="UP001151760">
    <property type="component" value="Unassembled WGS sequence"/>
</dbReference>
<gene>
    <name evidence="1" type="ORF">Tco_1124437</name>
</gene>